<dbReference type="EMBL" id="CATQJL010000001">
    <property type="protein sequence ID" value="CAJ0590644.1"/>
    <property type="molecule type" value="Genomic_DNA"/>
</dbReference>
<feature type="compositionally biased region" description="Basic and acidic residues" evidence="1">
    <location>
        <begin position="162"/>
        <end position="174"/>
    </location>
</feature>
<dbReference type="Proteomes" id="UP001176961">
    <property type="component" value="Unassembled WGS sequence"/>
</dbReference>
<dbReference type="AlphaFoldDB" id="A0AA36DQ89"/>
<keyword evidence="3" id="KW-1185">Reference proteome</keyword>
<comment type="caution">
    <text evidence="2">The sequence shown here is derived from an EMBL/GenBank/DDBJ whole genome shotgun (WGS) entry which is preliminary data.</text>
</comment>
<feature type="compositionally biased region" description="Basic residues" evidence="1">
    <location>
        <begin position="150"/>
        <end position="161"/>
    </location>
</feature>
<sequence>MLEPLLPNAGLEPWEVSKEDQVLITLRYLATDSHQTVITDVSDVIGCVDDCHIRIQRHINFGNHYYCRRACCVVNMTAVVDARARFMYTNCGLAGRHHENGISSRIWQHSEAAAEFDEGRACPGYRLLGMPALPTPASEAPESSEGLRHSLQHRHLPRNAKRTVDVPHSSRLDDPSPEQRPCPRIRHRELLNGHRCDGHDKDAMKFVTFFLACMHVCNNFALHCVLQHELRRPDVEFGHMQHVAPCDMLRQSVARYVMPYVVTCNMFSHATSCCPTYCHQQVVSYNMLPHAHVTCKMLAETM</sequence>
<proteinExistence type="predicted"/>
<gene>
    <name evidence="2" type="ORF">CYNAS_LOCUS2627</name>
</gene>
<reference evidence="2" key="1">
    <citation type="submission" date="2023-07" db="EMBL/GenBank/DDBJ databases">
        <authorList>
            <consortium name="CYATHOMIX"/>
        </authorList>
    </citation>
    <scope>NUCLEOTIDE SEQUENCE</scope>
    <source>
        <strain evidence="2">N/A</strain>
    </source>
</reference>
<name>A0AA36DQ89_CYLNA</name>
<evidence type="ECO:0000313" key="3">
    <source>
        <dbReference type="Proteomes" id="UP001176961"/>
    </source>
</evidence>
<protein>
    <submittedName>
        <fullName evidence="2">Uncharacterized protein</fullName>
    </submittedName>
</protein>
<accession>A0AA36DQ89</accession>
<feature type="region of interest" description="Disordered" evidence="1">
    <location>
        <begin position="134"/>
        <end position="182"/>
    </location>
</feature>
<organism evidence="2 3">
    <name type="scientific">Cylicocyclus nassatus</name>
    <name type="common">Nematode worm</name>
    <dbReference type="NCBI Taxonomy" id="53992"/>
    <lineage>
        <taxon>Eukaryota</taxon>
        <taxon>Metazoa</taxon>
        <taxon>Ecdysozoa</taxon>
        <taxon>Nematoda</taxon>
        <taxon>Chromadorea</taxon>
        <taxon>Rhabditida</taxon>
        <taxon>Rhabditina</taxon>
        <taxon>Rhabditomorpha</taxon>
        <taxon>Strongyloidea</taxon>
        <taxon>Strongylidae</taxon>
        <taxon>Cylicocyclus</taxon>
    </lineage>
</organism>
<evidence type="ECO:0000256" key="1">
    <source>
        <dbReference type="SAM" id="MobiDB-lite"/>
    </source>
</evidence>
<evidence type="ECO:0000313" key="2">
    <source>
        <dbReference type="EMBL" id="CAJ0590644.1"/>
    </source>
</evidence>